<evidence type="ECO:0000256" key="2">
    <source>
        <dbReference type="ARBA" id="ARBA00023015"/>
    </source>
</evidence>
<dbReference type="Gene3D" id="3.40.190.290">
    <property type="match status" value="1"/>
</dbReference>
<evidence type="ECO:0000313" key="7">
    <source>
        <dbReference type="Proteomes" id="UP000309667"/>
    </source>
</evidence>
<dbReference type="Gene3D" id="1.10.10.10">
    <property type="entry name" value="Winged helix-like DNA-binding domain superfamily/Winged helix DNA-binding domain"/>
    <property type="match status" value="1"/>
</dbReference>
<dbReference type="InterPro" id="IPR005119">
    <property type="entry name" value="LysR_subst-bd"/>
</dbReference>
<dbReference type="InterPro" id="IPR036388">
    <property type="entry name" value="WH-like_DNA-bd_sf"/>
</dbReference>
<dbReference type="Pfam" id="PF00126">
    <property type="entry name" value="HTH_1"/>
    <property type="match status" value="1"/>
</dbReference>
<proteinExistence type="inferred from homology"/>
<keyword evidence="4" id="KW-0804">Transcription</keyword>
<keyword evidence="7" id="KW-1185">Reference proteome</keyword>
<dbReference type="Pfam" id="PF03466">
    <property type="entry name" value="LysR_substrate"/>
    <property type="match status" value="1"/>
</dbReference>
<dbReference type="RefSeq" id="WP_136558775.1">
    <property type="nucleotide sequence ID" value="NZ_STGT01000003.1"/>
</dbReference>
<dbReference type="Proteomes" id="UP000309667">
    <property type="component" value="Unassembled WGS sequence"/>
</dbReference>
<sequence length="301" mass="32682">MARQDINRSGEMEVFVQVVELGGFSVAARFLRMTPSAVSKLVARLETRLGTRLVNRTTRKLLLTPEGRTFYERSVGILADIEEAERSAANLDDPRGLIRINTSAAYGTHVLAPLLADFLETYPGISVEVVQTDLVVDLLAERADIAIRAGAMRDSSLVARKLGETPLVIVGSPAYLARHGVPKTASDLEQHSRLGFGYVRALREWSAPEGETIVQVPVIGRVSASDGEALRHFAIGGAGLVQLAQFTVAEDLKAGRLVTVLDDPRTRLSEPFHAVYVGQGGHLPARIRVMLDFLAKHGRVS</sequence>
<dbReference type="PANTHER" id="PTHR30537">
    <property type="entry name" value="HTH-TYPE TRANSCRIPTIONAL REGULATOR"/>
    <property type="match status" value="1"/>
</dbReference>
<evidence type="ECO:0000256" key="1">
    <source>
        <dbReference type="ARBA" id="ARBA00009437"/>
    </source>
</evidence>
<name>A0ABY2QU30_9HYPH</name>
<dbReference type="SUPFAM" id="SSF53850">
    <property type="entry name" value="Periplasmic binding protein-like II"/>
    <property type="match status" value="1"/>
</dbReference>
<gene>
    <name evidence="6" type="ORF">E9677_14515</name>
</gene>
<dbReference type="InterPro" id="IPR000847">
    <property type="entry name" value="LysR_HTH_N"/>
</dbReference>
<dbReference type="InterPro" id="IPR058163">
    <property type="entry name" value="LysR-type_TF_proteobact-type"/>
</dbReference>
<protein>
    <submittedName>
        <fullName evidence="6">LysR family transcriptional regulator</fullName>
    </submittedName>
</protein>
<evidence type="ECO:0000256" key="3">
    <source>
        <dbReference type="ARBA" id="ARBA00023125"/>
    </source>
</evidence>
<keyword evidence="3" id="KW-0238">DNA-binding</keyword>
<dbReference type="EMBL" id="STGT01000003">
    <property type="protein sequence ID" value="THV14095.1"/>
    <property type="molecule type" value="Genomic_DNA"/>
</dbReference>
<organism evidence="6 7">
    <name type="scientific">Rhizobium rhizophilum</name>
    <dbReference type="NCBI Taxonomy" id="1850373"/>
    <lineage>
        <taxon>Bacteria</taxon>
        <taxon>Pseudomonadati</taxon>
        <taxon>Pseudomonadota</taxon>
        <taxon>Alphaproteobacteria</taxon>
        <taxon>Hyphomicrobiales</taxon>
        <taxon>Rhizobiaceae</taxon>
        <taxon>Rhizobium/Agrobacterium group</taxon>
        <taxon>Rhizobium</taxon>
    </lineage>
</organism>
<dbReference type="PROSITE" id="PS50931">
    <property type="entry name" value="HTH_LYSR"/>
    <property type="match status" value="1"/>
</dbReference>
<evidence type="ECO:0000259" key="5">
    <source>
        <dbReference type="PROSITE" id="PS50931"/>
    </source>
</evidence>
<feature type="domain" description="HTH lysR-type" evidence="5">
    <location>
        <begin position="12"/>
        <end position="64"/>
    </location>
</feature>
<comment type="caution">
    <text evidence="6">The sequence shown here is derived from an EMBL/GenBank/DDBJ whole genome shotgun (WGS) entry which is preliminary data.</text>
</comment>
<comment type="similarity">
    <text evidence="1">Belongs to the LysR transcriptional regulatory family.</text>
</comment>
<dbReference type="PANTHER" id="PTHR30537:SF71">
    <property type="entry name" value="TRANSCRIPTIONAL REGULATORY PROTEIN"/>
    <property type="match status" value="1"/>
</dbReference>
<evidence type="ECO:0000313" key="6">
    <source>
        <dbReference type="EMBL" id="THV14095.1"/>
    </source>
</evidence>
<evidence type="ECO:0000256" key="4">
    <source>
        <dbReference type="ARBA" id="ARBA00023163"/>
    </source>
</evidence>
<dbReference type="InterPro" id="IPR036390">
    <property type="entry name" value="WH_DNA-bd_sf"/>
</dbReference>
<accession>A0ABY2QU30</accession>
<keyword evidence="2" id="KW-0805">Transcription regulation</keyword>
<dbReference type="SUPFAM" id="SSF46785">
    <property type="entry name" value="Winged helix' DNA-binding domain"/>
    <property type="match status" value="1"/>
</dbReference>
<reference evidence="6 7" key="1">
    <citation type="submission" date="2019-04" db="EMBL/GenBank/DDBJ databases">
        <title>Genome sequence of strain 7209-2.</title>
        <authorList>
            <person name="Gao J."/>
            <person name="Sun J."/>
        </authorList>
    </citation>
    <scope>NUCLEOTIDE SEQUENCE [LARGE SCALE GENOMIC DNA]</scope>
    <source>
        <strain evidence="6 7">7209-2</strain>
    </source>
</reference>